<dbReference type="SUPFAM" id="SSF55021">
    <property type="entry name" value="ACT-like"/>
    <property type="match status" value="2"/>
</dbReference>
<dbReference type="GO" id="GO:0005737">
    <property type="term" value="C:cytoplasm"/>
    <property type="evidence" value="ECO:0007669"/>
    <property type="project" value="UniProtKB-SubCell"/>
</dbReference>
<feature type="domain" description="ACT" evidence="2">
    <location>
        <begin position="87"/>
        <end position="166"/>
    </location>
</feature>
<dbReference type="InterPro" id="IPR002912">
    <property type="entry name" value="ACT_dom"/>
</dbReference>
<dbReference type="RefSeq" id="WP_269578679.1">
    <property type="nucleotide sequence ID" value="NZ_CP114588.1"/>
</dbReference>
<dbReference type="Pfam" id="PF13740">
    <property type="entry name" value="ACT_6"/>
    <property type="match status" value="1"/>
</dbReference>
<dbReference type="CDD" id="cd04869">
    <property type="entry name" value="ACT_GcvR_2"/>
    <property type="match status" value="1"/>
</dbReference>
<evidence type="ECO:0000313" key="4">
    <source>
        <dbReference type="Proteomes" id="UP001164748"/>
    </source>
</evidence>
<dbReference type="InterPro" id="IPR045865">
    <property type="entry name" value="ACT-like_dom_sf"/>
</dbReference>
<evidence type="ECO:0000259" key="2">
    <source>
        <dbReference type="PROSITE" id="PS51671"/>
    </source>
</evidence>
<keyword evidence="1" id="KW-0678">Repressor</keyword>
<dbReference type="PANTHER" id="PTHR34875:SF6">
    <property type="entry name" value="UPF0237 PROTEIN MJ1558"/>
    <property type="match status" value="1"/>
</dbReference>
<keyword evidence="1" id="KW-0963">Cytoplasm</keyword>
<evidence type="ECO:0000313" key="3">
    <source>
        <dbReference type="EMBL" id="WBA08163.1"/>
    </source>
</evidence>
<proteinExistence type="predicted"/>
<protein>
    <recommendedName>
        <fullName evidence="1">Glycine cleavage system transcriptional repressor</fullName>
    </recommendedName>
</protein>
<reference evidence="3" key="1">
    <citation type="submission" date="2022-09" db="EMBL/GenBank/DDBJ databases">
        <authorList>
            <person name="Li Z.-J."/>
        </authorList>
    </citation>
    <scope>NUCLEOTIDE SEQUENCE</scope>
    <source>
        <strain evidence="3">TGB11</strain>
    </source>
</reference>
<name>A0AA47LQ99_9GAMM</name>
<accession>A0AA47LQ99</accession>
<dbReference type="PIRSF" id="PIRSF028103">
    <property type="entry name" value="GcvR"/>
    <property type="match status" value="1"/>
</dbReference>
<comment type="subcellular location">
    <subcellularLocation>
        <location evidence="1">Cytoplasm</location>
    </subcellularLocation>
</comment>
<evidence type="ECO:0000256" key="1">
    <source>
        <dbReference type="PIRNR" id="PIRNR028103"/>
    </source>
</evidence>
<organism evidence="3 4">
    <name type="scientific">Salinivibrio kushneri</name>
    <dbReference type="NCBI Taxonomy" id="1908198"/>
    <lineage>
        <taxon>Bacteria</taxon>
        <taxon>Pseudomonadati</taxon>
        <taxon>Pseudomonadota</taxon>
        <taxon>Gammaproteobacteria</taxon>
        <taxon>Vibrionales</taxon>
        <taxon>Vibrionaceae</taxon>
        <taxon>Salinivibrio</taxon>
    </lineage>
</organism>
<dbReference type="Proteomes" id="UP001164748">
    <property type="component" value="Chromosome"/>
</dbReference>
<dbReference type="Pfam" id="PF13291">
    <property type="entry name" value="ACT_4"/>
    <property type="match status" value="1"/>
</dbReference>
<sequence>MKHFVITLVGPDRAGLVDQISHTVFNHHGSWQASRLSQLAGQFAGIIHISVSDTYADALVHALRDLDGLQLLITDATPVSPSPITHTLSVTGNDRRGIVQALSQLLAAHGVTINKLNTQTQSAANTGGQIFTADFYLTVPPTADINVLHEALETLSDDLIVDFDSNFIQ</sequence>
<dbReference type="PANTHER" id="PTHR34875">
    <property type="entry name" value="UPF0237 PROTEIN MJ1558"/>
    <property type="match status" value="1"/>
</dbReference>
<gene>
    <name evidence="3" type="ORF">N8M53_10050</name>
</gene>
<dbReference type="PROSITE" id="PS51671">
    <property type="entry name" value="ACT"/>
    <property type="match status" value="1"/>
</dbReference>
<keyword evidence="1" id="KW-0804">Transcription</keyword>
<dbReference type="InterPro" id="IPR016867">
    <property type="entry name" value="GcvR"/>
</dbReference>
<dbReference type="EMBL" id="CP114588">
    <property type="protein sequence ID" value="WBA08163.1"/>
    <property type="molecule type" value="Genomic_DNA"/>
</dbReference>
<dbReference type="AlphaFoldDB" id="A0AA47LQ99"/>
<dbReference type="InterPro" id="IPR050990">
    <property type="entry name" value="UPF0237/GcvR_regulator"/>
</dbReference>
<dbReference type="Gene3D" id="3.30.70.260">
    <property type="match status" value="2"/>
</dbReference>
<dbReference type="GO" id="GO:0006355">
    <property type="term" value="P:regulation of DNA-templated transcription"/>
    <property type="evidence" value="ECO:0007669"/>
    <property type="project" value="UniProtKB-UniRule"/>
</dbReference>